<evidence type="ECO:0000256" key="9">
    <source>
        <dbReference type="SAM" id="MobiDB-lite"/>
    </source>
</evidence>
<keyword evidence="8 10" id="KW-0472">Membrane</keyword>
<keyword evidence="6 10" id="KW-1133">Transmembrane helix</keyword>
<evidence type="ECO:0000256" key="8">
    <source>
        <dbReference type="ARBA" id="ARBA00023136"/>
    </source>
</evidence>
<dbReference type="NCBIfam" id="TIGR01410">
    <property type="entry name" value="tatB"/>
    <property type="match status" value="1"/>
</dbReference>
<dbReference type="PANTHER" id="PTHR33162:SF1">
    <property type="entry name" value="SEC-INDEPENDENT PROTEIN TRANSLOCASE PROTEIN TATA, CHLOROPLASTIC"/>
    <property type="match status" value="1"/>
</dbReference>
<feature type="compositionally biased region" description="Basic and acidic residues" evidence="9">
    <location>
        <begin position="53"/>
        <end position="91"/>
    </location>
</feature>
<dbReference type="Pfam" id="PF02416">
    <property type="entry name" value="TatA_B_E"/>
    <property type="match status" value="1"/>
</dbReference>
<dbReference type="AlphaFoldDB" id="A0A6G7PUZ2"/>
<reference evidence="11 12" key="1">
    <citation type="submission" date="2020-02" db="EMBL/GenBank/DDBJ databases">
        <title>Genome analysis of Thermosulfuriphilus ammonigenes ST65T, an anaerobic thermophilic chemolithoautotrophic bacterium isolated from a deep-sea hydrothermal vent.</title>
        <authorList>
            <person name="Slobodkina G."/>
            <person name="Allioux M."/>
            <person name="Merkel A."/>
            <person name="Alain K."/>
            <person name="Jebbar M."/>
            <person name="Slobodkin A."/>
        </authorList>
    </citation>
    <scope>NUCLEOTIDE SEQUENCE [LARGE SCALE GENOMIC DNA]</scope>
    <source>
        <strain evidence="11 12">ST65</strain>
    </source>
</reference>
<keyword evidence="5" id="KW-0653">Protein transport</keyword>
<keyword evidence="12" id="KW-1185">Reference proteome</keyword>
<keyword evidence="2" id="KW-0813">Transport</keyword>
<dbReference type="GO" id="GO:0043953">
    <property type="term" value="P:protein transport by the Tat complex"/>
    <property type="evidence" value="ECO:0007669"/>
    <property type="project" value="InterPro"/>
</dbReference>
<comment type="subcellular location">
    <subcellularLocation>
        <location evidence="1">Membrane</location>
        <topology evidence="1">Single-pass membrane protein</topology>
    </subcellularLocation>
</comment>
<dbReference type="PRINTS" id="PR01506">
    <property type="entry name" value="TATBPROTEIN"/>
</dbReference>
<evidence type="ECO:0000256" key="5">
    <source>
        <dbReference type="ARBA" id="ARBA00022927"/>
    </source>
</evidence>
<feature type="compositionally biased region" description="Basic and acidic residues" evidence="9">
    <location>
        <begin position="104"/>
        <end position="118"/>
    </location>
</feature>
<evidence type="ECO:0000256" key="2">
    <source>
        <dbReference type="ARBA" id="ARBA00022448"/>
    </source>
</evidence>
<dbReference type="GO" id="GO:0008320">
    <property type="term" value="F:protein transmembrane transporter activity"/>
    <property type="evidence" value="ECO:0007669"/>
    <property type="project" value="InterPro"/>
</dbReference>
<dbReference type="Proteomes" id="UP000502179">
    <property type="component" value="Chromosome"/>
</dbReference>
<dbReference type="InterPro" id="IPR018448">
    <property type="entry name" value="TatB"/>
</dbReference>
<evidence type="ECO:0000256" key="6">
    <source>
        <dbReference type="ARBA" id="ARBA00022989"/>
    </source>
</evidence>
<dbReference type="RefSeq" id="WP_166031723.1">
    <property type="nucleotide sequence ID" value="NZ_CP048877.1"/>
</dbReference>
<feature type="transmembrane region" description="Helical" evidence="10">
    <location>
        <begin position="6"/>
        <end position="25"/>
    </location>
</feature>
<organism evidence="11 12">
    <name type="scientific">Thermosulfuriphilus ammonigenes</name>
    <dbReference type="NCBI Taxonomy" id="1936021"/>
    <lineage>
        <taxon>Bacteria</taxon>
        <taxon>Pseudomonadati</taxon>
        <taxon>Thermodesulfobacteriota</taxon>
        <taxon>Thermodesulfobacteria</taxon>
        <taxon>Thermodesulfobacteriales</taxon>
        <taxon>Thermodesulfobacteriaceae</taxon>
        <taxon>Thermosulfuriphilus</taxon>
    </lineage>
</organism>
<accession>A0A6G7PUZ2</accession>
<dbReference type="KEGG" id="tav:G4V39_04080"/>
<evidence type="ECO:0000313" key="12">
    <source>
        <dbReference type="Proteomes" id="UP000502179"/>
    </source>
</evidence>
<protein>
    <submittedName>
        <fullName evidence="11">Twin-arginine translocase subunit TatB</fullName>
    </submittedName>
</protein>
<proteinExistence type="predicted"/>
<dbReference type="PANTHER" id="PTHR33162">
    <property type="entry name" value="SEC-INDEPENDENT PROTEIN TRANSLOCASE PROTEIN TATA, CHLOROPLASTIC"/>
    <property type="match status" value="1"/>
</dbReference>
<feature type="region of interest" description="Disordered" evidence="9">
    <location>
        <begin position="53"/>
        <end position="118"/>
    </location>
</feature>
<keyword evidence="3" id="KW-1003">Cell membrane</keyword>
<name>A0A6G7PUZ2_9BACT</name>
<dbReference type="InterPro" id="IPR003369">
    <property type="entry name" value="TatA/B/E"/>
</dbReference>
<keyword evidence="4 10" id="KW-0812">Transmembrane</keyword>
<gene>
    <name evidence="11" type="primary">tatB</name>
    <name evidence="11" type="ORF">G4V39_04080</name>
</gene>
<sequence>MFGIGVPELIVIFIVALIVLGPERLPELAKTIARGVAEFRRTANEVKRELEIEDLEPPRWEDLHEPVRRPQEEKGSEGPGEKAPQKEKDTGESLPPKEGPLPPEEGKNERPPRTSETG</sequence>
<evidence type="ECO:0000256" key="7">
    <source>
        <dbReference type="ARBA" id="ARBA00023010"/>
    </source>
</evidence>
<dbReference type="Gene3D" id="1.20.5.3310">
    <property type="match status" value="1"/>
</dbReference>
<evidence type="ECO:0000256" key="4">
    <source>
        <dbReference type="ARBA" id="ARBA00022692"/>
    </source>
</evidence>
<dbReference type="EMBL" id="CP048877">
    <property type="protein sequence ID" value="QIJ71504.1"/>
    <property type="molecule type" value="Genomic_DNA"/>
</dbReference>
<dbReference type="GO" id="GO:0016020">
    <property type="term" value="C:membrane"/>
    <property type="evidence" value="ECO:0007669"/>
    <property type="project" value="UniProtKB-SubCell"/>
</dbReference>
<evidence type="ECO:0000313" key="11">
    <source>
        <dbReference type="EMBL" id="QIJ71504.1"/>
    </source>
</evidence>
<keyword evidence="7" id="KW-0811">Translocation</keyword>
<evidence type="ECO:0000256" key="10">
    <source>
        <dbReference type="SAM" id="Phobius"/>
    </source>
</evidence>
<evidence type="ECO:0000256" key="1">
    <source>
        <dbReference type="ARBA" id="ARBA00004167"/>
    </source>
</evidence>
<evidence type="ECO:0000256" key="3">
    <source>
        <dbReference type="ARBA" id="ARBA00022475"/>
    </source>
</evidence>